<evidence type="ECO:0000313" key="2">
    <source>
        <dbReference type="WBParaSite" id="HNAJ_0000536701-mRNA-1"/>
    </source>
</evidence>
<protein>
    <submittedName>
        <fullName evidence="2">WH2 domain-containing protein</fullName>
    </submittedName>
</protein>
<name>A0A0R3TE78_RODNA</name>
<feature type="compositionally biased region" description="Polar residues" evidence="1">
    <location>
        <begin position="123"/>
        <end position="138"/>
    </location>
</feature>
<dbReference type="AlphaFoldDB" id="A0A0R3TE78"/>
<feature type="compositionally biased region" description="Acidic residues" evidence="1">
    <location>
        <begin position="157"/>
        <end position="167"/>
    </location>
</feature>
<evidence type="ECO:0000256" key="1">
    <source>
        <dbReference type="SAM" id="MobiDB-lite"/>
    </source>
</evidence>
<feature type="region of interest" description="Disordered" evidence="1">
    <location>
        <begin position="1"/>
        <end position="88"/>
    </location>
</feature>
<sequence>LVEETSESQTVHGIKTSAYPPPPPLHSKSLVAQSNSTTTLAHNPVVVTPSIEDDGDDQWNDWTSDTEHENPSNKSLQPPVLSREEEELRERVAQVEALLAELEPKIASPSTFSLTRPALNLSDPASNPDSLTPTSANLQYKFENYSGDLGSKNKESGDEDDGWNVDD</sequence>
<organism evidence="2">
    <name type="scientific">Rodentolepis nana</name>
    <name type="common">Dwarf tapeworm</name>
    <name type="synonym">Hymenolepis nana</name>
    <dbReference type="NCBI Taxonomy" id="102285"/>
    <lineage>
        <taxon>Eukaryota</taxon>
        <taxon>Metazoa</taxon>
        <taxon>Spiralia</taxon>
        <taxon>Lophotrochozoa</taxon>
        <taxon>Platyhelminthes</taxon>
        <taxon>Cestoda</taxon>
        <taxon>Eucestoda</taxon>
        <taxon>Cyclophyllidea</taxon>
        <taxon>Hymenolepididae</taxon>
        <taxon>Rodentolepis</taxon>
    </lineage>
</organism>
<feature type="compositionally biased region" description="Polar residues" evidence="1">
    <location>
        <begin position="30"/>
        <end position="41"/>
    </location>
</feature>
<feature type="region of interest" description="Disordered" evidence="1">
    <location>
        <begin position="104"/>
        <end position="167"/>
    </location>
</feature>
<dbReference type="STRING" id="102285.A0A0R3TE78"/>
<accession>A0A0R3TE78</accession>
<dbReference type="WBParaSite" id="HNAJ_0000536701-mRNA-1">
    <property type="protein sequence ID" value="HNAJ_0000536701-mRNA-1"/>
    <property type="gene ID" value="HNAJ_0000536701"/>
</dbReference>
<reference evidence="2" key="1">
    <citation type="submission" date="2017-02" db="UniProtKB">
        <authorList>
            <consortium name="WormBaseParasite"/>
        </authorList>
    </citation>
    <scope>IDENTIFICATION</scope>
</reference>
<proteinExistence type="predicted"/>